<organism evidence="6 7">
    <name type="scientific">Amphritea japonica ATCC BAA-1530</name>
    <dbReference type="NCBI Taxonomy" id="1278309"/>
    <lineage>
        <taxon>Bacteria</taxon>
        <taxon>Pseudomonadati</taxon>
        <taxon>Pseudomonadota</taxon>
        <taxon>Gammaproteobacteria</taxon>
        <taxon>Oceanospirillales</taxon>
        <taxon>Oceanospirillaceae</taxon>
        <taxon>Amphritea</taxon>
    </lineage>
</organism>
<name>A0A7R6SQZ7_9GAMM</name>
<reference evidence="6 7" key="1">
    <citation type="journal article" date="2008" name="Int. J. Syst. Evol. Microbiol.">
        <title>Amphritea japonica sp. nov. and Amphritea balenae sp. nov., isolated from the sediment adjacent to sperm whale carcasses off Kagoshima, Japan.</title>
        <authorList>
            <person name="Miyazaki M."/>
            <person name="Nogi Y."/>
            <person name="Fujiwara Y."/>
            <person name="Kawato M."/>
            <person name="Nagahama T."/>
            <person name="Kubokawa K."/>
            <person name="Horikoshi K."/>
        </authorList>
    </citation>
    <scope>NUCLEOTIDE SEQUENCE [LARGE SCALE GENOMIC DNA]</scope>
    <source>
        <strain evidence="6 7">ATCC BAA-1530</strain>
    </source>
</reference>
<dbReference type="PROSITE" id="PS50931">
    <property type="entry name" value="HTH_LYSR"/>
    <property type="match status" value="1"/>
</dbReference>
<evidence type="ECO:0000256" key="1">
    <source>
        <dbReference type="ARBA" id="ARBA00009437"/>
    </source>
</evidence>
<dbReference type="InterPro" id="IPR037402">
    <property type="entry name" value="YidZ_PBP2"/>
</dbReference>
<keyword evidence="3" id="KW-0238">DNA-binding</keyword>
<keyword evidence="2" id="KW-0805">Transcription regulation</keyword>
<dbReference type="Pfam" id="PF00126">
    <property type="entry name" value="HTH_1"/>
    <property type="match status" value="1"/>
</dbReference>
<comment type="similarity">
    <text evidence="1">Belongs to the LysR transcriptional regulatory family.</text>
</comment>
<dbReference type="InterPro" id="IPR005119">
    <property type="entry name" value="LysR_subst-bd"/>
</dbReference>
<dbReference type="CDD" id="cd08417">
    <property type="entry name" value="PBP2_Nitroaromatics_like"/>
    <property type="match status" value="1"/>
</dbReference>
<dbReference type="Pfam" id="PF03466">
    <property type="entry name" value="LysR_substrate"/>
    <property type="match status" value="1"/>
</dbReference>
<dbReference type="AlphaFoldDB" id="A0A7R6SQZ7"/>
<dbReference type="Proteomes" id="UP000595663">
    <property type="component" value="Chromosome"/>
</dbReference>
<sequence>MLIPIMEKFDYSALSFKSLKTLKLIYELGSLTAAAIELGQNQPTVSYTLDQMREALQDPLFVRSGRGVSPTQRCHQIMPEIDSLLRGMSELLQPESFEPASARLDITLSCNQYELQVIVPNLVQRISRLAPNIRMTFIQSHVSGHQQLQRGQCDLLLSPVMHDYEALYKRALFQDRYVCLMSAEHSLARQEIGRDEYIEAKHLEIHYEGGWKPTYLDTPELQGVNLNVALRLPSISNFIPTIASTDLVMTLPERLAKLIGGPMLIKDPPFTSRFELCLYWNKMTHHSKAHQWLREQIVEVCNELDSP</sequence>
<dbReference type="PANTHER" id="PTHR30118">
    <property type="entry name" value="HTH-TYPE TRANSCRIPTIONAL REGULATOR LEUO-RELATED"/>
    <property type="match status" value="1"/>
</dbReference>
<dbReference type="InterPro" id="IPR036390">
    <property type="entry name" value="WH_DNA-bd_sf"/>
</dbReference>
<proteinExistence type="inferred from homology"/>
<dbReference type="SUPFAM" id="SSF46785">
    <property type="entry name" value="Winged helix' DNA-binding domain"/>
    <property type="match status" value="1"/>
</dbReference>
<evidence type="ECO:0000256" key="2">
    <source>
        <dbReference type="ARBA" id="ARBA00023015"/>
    </source>
</evidence>
<dbReference type="SUPFAM" id="SSF53850">
    <property type="entry name" value="Periplasmic binding protein-like II"/>
    <property type="match status" value="1"/>
</dbReference>
<dbReference type="Gene3D" id="1.10.10.10">
    <property type="entry name" value="Winged helix-like DNA-binding domain superfamily/Winged helix DNA-binding domain"/>
    <property type="match status" value="1"/>
</dbReference>
<evidence type="ECO:0000259" key="5">
    <source>
        <dbReference type="PROSITE" id="PS50931"/>
    </source>
</evidence>
<gene>
    <name evidence="6" type="ORF">AMJAP_0090</name>
</gene>
<dbReference type="KEGG" id="ajp:AMJAP_0090"/>
<evidence type="ECO:0000313" key="7">
    <source>
        <dbReference type="Proteomes" id="UP000595663"/>
    </source>
</evidence>
<dbReference type="InterPro" id="IPR036388">
    <property type="entry name" value="WH-like_DNA-bd_sf"/>
</dbReference>
<keyword evidence="4" id="KW-0804">Transcription</keyword>
<evidence type="ECO:0000256" key="4">
    <source>
        <dbReference type="ARBA" id="ARBA00023163"/>
    </source>
</evidence>
<evidence type="ECO:0000256" key="3">
    <source>
        <dbReference type="ARBA" id="ARBA00023125"/>
    </source>
</evidence>
<protein>
    <submittedName>
        <fullName evidence="6">LysR family transcriptional regulator</fullName>
    </submittedName>
</protein>
<dbReference type="PANTHER" id="PTHR30118:SF15">
    <property type="entry name" value="TRANSCRIPTIONAL REGULATORY PROTEIN"/>
    <property type="match status" value="1"/>
</dbReference>
<dbReference type="GO" id="GO:0003677">
    <property type="term" value="F:DNA binding"/>
    <property type="evidence" value="ECO:0007669"/>
    <property type="project" value="UniProtKB-KW"/>
</dbReference>
<accession>A0A7R6SQZ7</accession>
<dbReference type="InterPro" id="IPR000847">
    <property type="entry name" value="LysR_HTH_N"/>
</dbReference>
<keyword evidence="7" id="KW-1185">Reference proteome</keyword>
<dbReference type="GO" id="GO:0003700">
    <property type="term" value="F:DNA-binding transcription factor activity"/>
    <property type="evidence" value="ECO:0007669"/>
    <property type="project" value="InterPro"/>
</dbReference>
<feature type="domain" description="HTH lysR-type" evidence="5">
    <location>
        <begin position="14"/>
        <end position="71"/>
    </location>
</feature>
<dbReference type="InterPro" id="IPR050389">
    <property type="entry name" value="LysR-type_TF"/>
</dbReference>
<dbReference type="Gene3D" id="3.40.190.10">
    <property type="entry name" value="Periplasmic binding protein-like II"/>
    <property type="match status" value="2"/>
</dbReference>
<dbReference type="EMBL" id="AP014545">
    <property type="protein sequence ID" value="BBB24689.1"/>
    <property type="molecule type" value="Genomic_DNA"/>
</dbReference>
<evidence type="ECO:0000313" key="6">
    <source>
        <dbReference type="EMBL" id="BBB24689.1"/>
    </source>
</evidence>